<evidence type="ECO:0000313" key="3">
    <source>
        <dbReference type="Proteomes" id="UP001338125"/>
    </source>
</evidence>
<accession>A0ABR0SC24</accession>
<protein>
    <submittedName>
        <fullName evidence="2">Uncharacterized protein</fullName>
    </submittedName>
</protein>
<gene>
    <name evidence="2" type="ORF">PT974_07951</name>
</gene>
<dbReference type="EMBL" id="JAVFKD010000014">
    <property type="protein sequence ID" value="KAK5989695.1"/>
    <property type="molecule type" value="Genomic_DNA"/>
</dbReference>
<feature type="region of interest" description="Disordered" evidence="1">
    <location>
        <begin position="1"/>
        <end position="26"/>
    </location>
</feature>
<comment type="caution">
    <text evidence="2">The sequence shown here is derived from an EMBL/GenBank/DDBJ whole genome shotgun (WGS) entry which is preliminary data.</text>
</comment>
<organism evidence="2 3">
    <name type="scientific">Cladobotryum mycophilum</name>
    <dbReference type="NCBI Taxonomy" id="491253"/>
    <lineage>
        <taxon>Eukaryota</taxon>
        <taxon>Fungi</taxon>
        <taxon>Dikarya</taxon>
        <taxon>Ascomycota</taxon>
        <taxon>Pezizomycotina</taxon>
        <taxon>Sordariomycetes</taxon>
        <taxon>Hypocreomycetidae</taxon>
        <taxon>Hypocreales</taxon>
        <taxon>Hypocreaceae</taxon>
        <taxon>Cladobotryum</taxon>
    </lineage>
</organism>
<proteinExistence type="predicted"/>
<keyword evidence="3" id="KW-1185">Reference proteome</keyword>
<evidence type="ECO:0000313" key="2">
    <source>
        <dbReference type="EMBL" id="KAK5989695.1"/>
    </source>
</evidence>
<dbReference type="Proteomes" id="UP001338125">
    <property type="component" value="Unassembled WGS sequence"/>
</dbReference>
<name>A0ABR0SC24_9HYPO</name>
<evidence type="ECO:0000256" key="1">
    <source>
        <dbReference type="SAM" id="MobiDB-lite"/>
    </source>
</evidence>
<reference evidence="2 3" key="1">
    <citation type="submission" date="2024-01" db="EMBL/GenBank/DDBJ databases">
        <title>Complete genome of Cladobotryum mycophilum ATHUM6906.</title>
        <authorList>
            <person name="Christinaki A.C."/>
            <person name="Myridakis A.I."/>
            <person name="Kouvelis V.N."/>
        </authorList>
    </citation>
    <scope>NUCLEOTIDE SEQUENCE [LARGE SCALE GENOMIC DNA]</scope>
    <source>
        <strain evidence="2 3">ATHUM6906</strain>
    </source>
</reference>
<sequence>MDATGSKDVETTQLPEDQGEHESCPDCNDTGYIWYICEWCDMQGVVLVLCKKCRGEDSEGCEKCGGAGEIEKKCRTCDGMGELPQRCGCGIARGRSRQRPERY</sequence>
<feature type="compositionally biased region" description="Basic and acidic residues" evidence="1">
    <location>
        <begin position="1"/>
        <end position="10"/>
    </location>
</feature>